<evidence type="ECO:0000256" key="7">
    <source>
        <dbReference type="ARBA" id="ARBA00022777"/>
    </source>
</evidence>
<comment type="similarity">
    <text evidence="11">Belongs to the type III pantothenate kinase family.</text>
</comment>
<dbReference type="Gene3D" id="3.30.420.40">
    <property type="match status" value="1"/>
</dbReference>
<evidence type="ECO:0000256" key="6">
    <source>
        <dbReference type="ARBA" id="ARBA00022741"/>
    </source>
</evidence>
<evidence type="ECO:0000256" key="11">
    <source>
        <dbReference type="ARBA" id="ARBA00038036"/>
    </source>
</evidence>
<keyword evidence="7" id="KW-0418">Kinase</keyword>
<dbReference type="AlphaFoldDB" id="X1QL51"/>
<dbReference type="PANTHER" id="PTHR34265">
    <property type="entry name" value="TYPE III PANTOTHENATE KINASE"/>
    <property type="match status" value="1"/>
</dbReference>
<accession>X1QL51</accession>
<gene>
    <name evidence="13" type="ORF">S06H3_50536</name>
</gene>
<dbReference type="GO" id="GO:0015937">
    <property type="term" value="P:coenzyme A biosynthetic process"/>
    <property type="evidence" value="ECO:0007669"/>
    <property type="project" value="UniProtKB-KW"/>
</dbReference>
<evidence type="ECO:0000256" key="4">
    <source>
        <dbReference type="ARBA" id="ARBA00022490"/>
    </source>
</evidence>
<comment type="cofactor">
    <cofactor evidence="1">
        <name>K(+)</name>
        <dbReference type="ChEBI" id="CHEBI:29103"/>
    </cofactor>
</comment>
<evidence type="ECO:0000313" key="13">
    <source>
        <dbReference type="EMBL" id="GAI43984.1"/>
    </source>
</evidence>
<comment type="caution">
    <text evidence="13">The sequence shown here is derived from an EMBL/GenBank/DDBJ whole genome shotgun (WGS) entry which is preliminary data.</text>
</comment>
<dbReference type="CDD" id="cd24015">
    <property type="entry name" value="ASKHA_NBD_PanK-III"/>
    <property type="match status" value="1"/>
</dbReference>
<evidence type="ECO:0000256" key="3">
    <source>
        <dbReference type="ARBA" id="ARBA00011738"/>
    </source>
</evidence>
<feature type="non-terminal residue" evidence="13">
    <location>
        <position position="1"/>
    </location>
</feature>
<keyword evidence="10" id="KW-0173">Coenzyme A biosynthesis</keyword>
<proteinExistence type="inferred from homology"/>
<sequence length="110" mass="11663">YLGGAIAPGIGIAAEALFERASKLPRVELIPPEHAIGKNTVTTMQSGIIFGYVGLIEGLVTRIKQELGGEAYVVATGGLAEVIATETKVIDTVDMHLTLLGLRLIHELNR</sequence>
<name>X1QL51_9ZZZZ</name>
<dbReference type="EMBL" id="BARV01032004">
    <property type="protein sequence ID" value="GAI43984.1"/>
    <property type="molecule type" value="Genomic_DNA"/>
</dbReference>
<dbReference type="SUPFAM" id="SSF53067">
    <property type="entry name" value="Actin-like ATPase domain"/>
    <property type="match status" value="1"/>
</dbReference>
<dbReference type="GO" id="GO:0004594">
    <property type="term" value="F:pantothenate kinase activity"/>
    <property type="evidence" value="ECO:0007669"/>
    <property type="project" value="InterPro"/>
</dbReference>
<keyword evidence="4" id="KW-0963">Cytoplasm</keyword>
<evidence type="ECO:0000256" key="2">
    <source>
        <dbReference type="ARBA" id="ARBA00004496"/>
    </source>
</evidence>
<reference evidence="13" key="1">
    <citation type="journal article" date="2014" name="Front. Microbiol.">
        <title>High frequency of phylogenetically diverse reductive dehalogenase-homologous genes in deep subseafloor sedimentary metagenomes.</title>
        <authorList>
            <person name="Kawai M."/>
            <person name="Futagami T."/>
            <person name="Toyoda A."/>
            <person name="Takaki Y."/>
            <person name="Nishi S."/>
            <person name="Hori S."/>
            <person name="Arai W."/>
            <person name="Tsubouchi T."/>
            <person name="Morono Y."/>
            <person name="Uchiyama I."/>
            <person name="Ito T."/>
            <person name="Fujiyama A."/>
            <person name="Inagaki F."/>
            <person name="Takami H."/>
        </authorList>
    </citation>
    <scope>NUCLEOTIDE SEQUENCE</scope>
    <source>
        <strain evidence="13">Expedition CK06-06</strain>
    </source>
</reference>
<evidence type="ECO:0000256" key="8">
    <source>
        <dbReference type="ARBA" id="ARBA00022840"/>
    </source>
</evidence>
<evidence type="ECO:0000256" key="5">
    <source>
        <dbReference type="ARBA" id="ARBA00022679"/>
    </source>
</evidence>
<evidence type="ECO:0000256" key="10">
    <source>
        <dbReference type="ARBA" id="ARBA00022993"/>
    </source>
</evidence>
<dbReference type="GO" id="GO:0005737">
    <property type="term" value="C:cytoplasm"/>
    <property type="evidence" value="ECO:0007669"/>
    <property type="project" value="UniProtKB-SubCell"/>
</dbReference>
<dbReference type="InterPro" id="IPR043129">
    <property type="entry name" value="ATPase_NBD"/>
</dbReference>
<dbReference type="InterPro" id="IPR004619">
    <property type="entry name" value="Type_III_PanK"/>
</dbReference>
<keyword evidence="8" id="KW-0067">ATP-binding</keyword>
<keyword evidence="6" id="KW-0547">Nucleotide-binding</keyword>
<comment type="subcellular location">
    <subcellularLocation>
        <location evidence="2">Cytoplasm</location>
    </subcellularLocation>
</comment>
<evidence type="ECO:0000256" key="9">
    <source>
        <dbReference type="ARBA" id="ARBA00022958"/>
    </source>
</evidence>
<dbReference type="PANTHER" id="PTHR34265:SF1">
    <property type="entry name" value="TYPE III PANTOTHENATE KINASE"/>
    <property type="match status" value="1"/>
</dbReference>
<evidence type="ECO:0000256" key="1">
    <source>
        <dbReference type="ARBA" id="ARBA00001958"/>
    </source>
</evidence>
<dbReference type="NCBIfam" id="TIGR00671">
    <property type="entry name" value="baf"/>
    <property type="match status" value="1"/>
</dbReference>
<evidence type="ECO:0000256" key="12">
    <source>
        <dbReference type="ARBA" id="ARBA00040883"/>
    </source>
</evidence>
<dbReference type="Pfam" id="PF03309">
    <property type="entry name" value="Pan_kinase"/>
    <property type="match status" value="1"/>
</dbReference>
<keyword evidence="9" id="KW-0630">Potassium</keyword>
<dbReference type="GO" id="GO:0005524">
    <property type="term" value="F:ATP binding"/>
    <property type="evidence" value="ECO:0007669"/>
    <property type="project" value="UniProtKB-KW"/>
</dbReference>
<protein>
    <recommendedName>
        <fullName evidence="12">Type III pantothenate kinase</fullName>
    </recommendedName>
</protein>
<organism evidence="13">
    <name type="scientific">marine sediment metagenome</name>
    <dbReference type="NCBI Taxonomy" id="412755"/>
    <lineage>
        <taxon>unclassified sequences</taxon>
        <taxon>metagenomes</taxon>
        <taxon>ecological metagenomes</taxon>
    </lineage>
</organism>
<keyword evidence="5" id="KW-0808">Transferase</keyword>
<comment type="subunit">
    <text evidence="3">Homodimer.</text>
</comment>